<proteinExistence type="predicted"/>
<comment type="caution">
    <text evidence="1">The sequence shown here is derived from an EMBL/GenBank/DDBJ whole genome shotgun (WGS) entry which is preliminary data.</text>
</comment>
<protein>
    <submittedName>
        <fullName evidence="1">Uncharacterized protein</fullName>
    </submittedName>
</protein>
<keyword evidence="2" id="KW-1185">Reference proteome</keyword>
<dbReference type="AlphaFoldDB" id="A0A6G0Z9M9"/>
<dbReference type="Proteomes" id="UP000478052">
    <property type="component" value="Unassembled WGS sequence"/>
</dbReference>
<gene>
    <name evidence="1" type="ORF">FWK35_00024326</name>
</gene>
<evidence type="ECO:0000313" key="1">
    <source>
        <dbReference type="EMBL" id="KAF0767058.1"/>
    </source>
</evidence>
<name>A0A6G0Z9M9_APHCR</name>
<reference evidence="1 2" key="1">
    <citation type="submission" date="2019-08" db="EMBL/GenBank/DDBJ databases">
        <title>Whole genome of Aphis craccivora.</title>
        <authorList>
            <person name="Voronova N.V."/>
            <person name="Shulinski R.S."/>
            <person name="Bandarenka Y.V."/>
            <person name="Zhorov D.G."/>
            <person name="Warner D."/>
        </authorList>
    </citation>
    <scope>NUCLEOTIDE SEQUENCE [LARGE SCALE GENOMIC DNA]</scope>
    <source>
        <strain evidence="1">180601</strain>
        <tissue evidence="1">Whole Body</tissue>
    </source>
</reference>
<sequence>MSSTGMIEGRERFGVDYNIIARSFDPLQRHQRCARCRIRPRQSCPALALAADKWLDYQKRKGSSMYEGESRPVRSTTAQAIIYQRRGIEARSGKLGFCRREGIYI</sequence>
<organism evidence="1 2">
    <name type="scientific">Aphis craccivora</name>
    <name type="common">Cowpea aphid</name>
    <dbReference type="NCBI Taxonomy" id="307492"/>
    <lineage>
        <taxon>Eukaryota</taxon>
        <taxon>Metazoa</taxon>
        <taxon>Ecdysozoa</taxon>
        <taxon>Arthropoda</taxon>
        <taxon>Hexapoda</taxon>
        <taxon>Insecta</taxon>
        <taxon>Pterygota</taxon>
        <taxon>Neoptera</taxon>
        <taxon>Paraneoptera</taxon>
        <taxon>Hemiptera</taxon>
        <taxon>Sternorrhyncha</taxon>
        <taxon>Aphidomorpha</taxon>
        <taxon>Aphidoidea</taxon>
        <taxon>Aphididae</taxon>
        <taxon>Aphidini</taxon>
        <taxon>Aphis</taxon>
        <taxon>Aphis</taxon>
    </lineage>
</organism>
<dbReference type="EMBL" id="VUJU01001050">
    <property type="protein sequence ID" value="KAF0767058.1"/>
    <property type="molecule type" value="Genomic_DNA"/>
</dbReference>
<evidence type="ECO:0000313" key="2">
    <source>
        <dbReference type="Proteomes" id="UP000478052"/>
    </source>
</evidence>
<accession>A0A6G0Z9M9</accession>